<sequence length="406" mass="46995">MFNSSSDNVDNLVHRFVQNLGVKIEPVGCNKAERIKYIKYVDKARKMKRELLRISEKTHDMLTQGSLDFSDVHSIQSFMEKRTNLFDKFYMKSTPLLAPHLRNINKKITQSVTNVKSENERKLRRRESIKVPKCTNNKESTSRKCKTEIADSTRDRSSAFGKSFSCSALKKGDYSNRANSLKCQSEVKTISKTSKIPVIKSKGTYSSCDALPDKENKRIPDKDYVDQNTKSTNLWWIHKKKENIDSCNLKAGIVRYTQRQTELNRRYLELQIKDTDFINQHVRITLHIAIKKVDTRNFQMTDSRYHKVLMLCKEAILSLIEPSNKAFVVYEDNLPALIKNHLTRGYRYHFTTSSASEDYYSALLILSHWAEILVRHPNTTLMRTISYALGCSLQRILVLSCPEDTS</sequence>
<reference evidence="2" key="1">
    <citation type="submission" date="2025-08" db="UniProtKB">
        <authorList>
            <consortium name="RefSeq"/>
        </authorList>
    </citation>
    <scope>IDENTIFICATION</scope>
</reference>
<dbReference type="Proteomes" id="UP000694920">
    <property type="component" value="Unplaced"/>
</dbReference>
<evidence type="ECO:0000313" key="2">
    <source>
        <dbReference type="RefSeq" id="XP_015601243.1"/>
    </source>
</evidence>
<keyword evidence="1" id="KW-1185">Reference proteome</keyword>
<dbReference type="GeneID" id="107270600"/>
<accession>A0AAJ7C401</accession>
<dbReference type="AlphaFoldDB" id="A0AAJ7C401"/>
<name>A0AAJ7C401_CEPCN</name>
<proteinExistence type="predicted"/>
<evidence type="ECO:0000313" key="1">
    <source>
        <dbReference type="Proteomes" id="UP000694920"/>
    </source>
</evidence>
<gene>
    <name evidence="2" type="primary">LOC107270600</name>
</gene>
<dbReference type="RefSeq" id="XP_015601243.1">
    <property type="nucleotide sequence ID" value="XM_015745757.2"/>
</dbReference>
<organism evidence="1 2">
    <name type="scientific">Cephus cinctus</name>
    <name type="common">Wheat stem sawfly</name>
    <dbReference type="NCBI Taxonomy" id="211228"/>
    <lineage>
        <taxon>Eukaryota</taxon>
        <taxon>Metazoa</taxon>
        <taxon>Ecdysozoa</taxon>
        <taxon>Arthropoda</taxon>
        <taxon>Hexapoda</taxon>
        <taxon>Insecta</taxon>
        <taxon>Pterygota</taxon>
        <taxon>Neoptera</taxon>
        <taxon>Endopterygota</taxon>
        <taxon>Hymenoptera</taxon>
        <taxon>Cephoidea</taxon>
        <taxon>Cephidae</taxon>
        <taxon>Cephus</taxon>
    </lineage>
</organism>
<protein>
    <submittedName>
        <fullName evidence="2">Uncharacterized protein LOC107270600 isoform X1</fullName>
    </submittedName>
</protein>